<dbReference type="AlphaFoldDB" id="A0A371IYE8"/>
<accession>A0A371IYE8</accession>
<protein>
    <submittedName>
        <fullName evidence="1">Uncharacterized protein</fullName>
    </submittedName>
</protein>
<reference evidence="1 2" key="1">
    <citation type="journal article" date="2017" name="Genome Announc.">
        <title>Draft Genome Sequence of Romboutsia weinsteinii sp. nov. Strain CCRI-19649(T) Isolated from Surface Water.</title>
        <authorList>
            <person name="Maheux A.F."/>
            <person name="Boudreau D.K."/>
            <person name="Berube E."/>
            <person name="Boissinot M."/>
            <person name="Cantin P."/>
            <person name="Raymond F."/>
            <person name="Corbeil J."/>
            <person name="Omar R.F."/>
            <person name="Bergeron M.G."/>
        </authorList>
    </citation>
    <scope>NUCLEOTIDE SEQUENCE [LARGE SCALE GENOMIC DNA]</scope>
    <source>
        <strain evidence="1 2">CCRI-19649</strain>
    </source>
</reference>
<evidence type="ECO:0000313" key="1">
    <source>
        <dbReference type="EMBL" id="RDY25515.1"/>
    </source>
</evidence>
<organism evidence="1 2">
    <name type="scientific">Romboutsia weinsteinii</name>
    <dbReference type="NCBI Taxonomy" id="2020949"/>
    <lineage>
        <taxon>Bacteria</taxon>
        <taxon>Bacillati</taxon>
        <taxon>Bacillota</taxon>
        <taxon>Clostridia</taxon>
        <taxon>Peptostreptococcales</taxon>
        <taxon>Peptostreptococcaceae</taxon>
        <taxon>Romboutsia</taxon>
    </lineage>
</organism>
<dbReference type="Proteomes" id="UP000215694">
    <property type="component" value="Unassembled WGS sequence"/>
</dbReference>
<evidence type="ECO:0000313" key="2">
    <source>
        <dbReference type="Proteomes" id="UP000215694"/>
    </source>
</evidence>
<sequence length="93" mass="11178">MKWKLGFFNFIDTIIRNNMVYWGKKASNIILKTEDVASTNLGKARVEYHIWYKNLQIKLIYGIVVYKIVYIAETKSETDVLTLLFYEYYMNYN</sequence>
<name>A0A371IYE8_9FIRM</name>
<dbReference type="EMBL" id="NOJY02000065">
    <property type="protein sequence ID" value="RDY25515.1"/>
    <property type="molecule type" value="Genomic_DNA"/>
</dbReference>
<keyword evidence="2" id="KW-1185">Reference proteome</keyword>
<comment type="caution">
    <text evidence="1">The sequence shown here is derived from an EMBL/GenBank/DDBJ whole genome shotgun (WGS) entry which is preliminary data.</text>
</comment>
<gene>
    <name evidence="1" type="ORF">CHL78_017765</name>
</gene>
<proteinExistence type="predicted"/>